<reference evidence="1 2" key="1">
    <citation type="submission" date="2019-01" db="EMBL/GenBank/DDBJ databases">
        <title>Complete genome sequence of Campylobacter bacteriophage CP20.</title>
        <authorList>
            <person name="Connerton I.F."/>
        </authorList>
    </citation>
    <scope>NUCLEOTIDE SEQUENCE [LARGE SCALE GENOMIC DNA]</scope>
</reference>
<name>A0A410T6Y0_9CAUD</name>
<sequence>MVQQELRKIIFILFDEHLLSQVVEMFEKYEYIIENNPEGIETKTAYLISKIYTTGDKSKVLDYLKQLGELEATDIFPDIKMLQCKLAMNCYENNLIEYSKLIATFDKNDLDYAQANNPVVYNTPALYRVSINGKDFDDNINNINKCLTYLGDKVVFRQTIDKVDRPSYKNYLKIRHSLELGDYEYGFEAVRNLQELFYQEGLDAKINSVNYKELLSDYIIIMDFMSAFQLLGYKFTDKPEYNKLKQMFKDIIIELSVDSLLILETSQENVLKIIAETKKRLINDVKYDASEVDAYMGPILQRIKDNGKRFNR</sequence>
<evidence type="ECO:0000313" key="1">
    <source>
        <dbReference type="EMBL" id="QAU04758.1"/>
    </source>
</evidence>
<dbReference type="EMBL" id="MK408758">
    <property type="protein sequence ID" value="QAU04758.1"/>
    <property type="molecule type" value="Genomic_DNA"/>
</dbReference>
<accession>A0A410T6Y0</accession>
<evidence type="ECO:0000313" key="2">
    <source>
        <dbReference type="Proteomes" id="UP000290538"/>
    </source>
</evidence>
<proteinExistence type="predicted"/>
<dbReference type="Proteomes" id="UP000290538">
    <property type="component" value="Segment"/>
</dbReference>
<organism evidence="1 2">
    <name type="scientific">Campylobacter phage CP20</name>
    <dbReference type="NCBI Taxonomy" id="2506428"/>
    <lineage>
        <taxon>Viruses</taxon>
        <taxon>Duplodnaviria</taxon>
        <taxon>Heunggongvirae</taxon>
        <taxon>Uroviricota</taxon>
        <taxon>Caudoviricetes</taxon>
        <taxon>Connertonviridae</taxon>
        <taxon>Firehammervirus</taxon>
        <taxon>Firehammervirus CPt10</taxon>
    </lineage>
</organism>
<protein>
    <submittedName>
        <fullName evidence="1">Uncharacterized protein</fullName>
    </submittedName>
</protein>